<dbReference type="InterPro" id="IPR018060">
    <property type="entry name" value="HTH_AraC"/>
</dbReference>
<dbReference type="Pfam" id="PF12625">
    <property type="entry name" value="Arabinose_bd"/>
    <property type="match status" value="1"/>
</dbReference>
<keyword evidence="1" id="KW-0805">Transcription regulation</keyword>
<dbReference type="PROSITE" id="PS01124">
    <property type="entry name" value="HTH_ARAC_FAMILY_2"/>
    <property type="match status" value="1"/>
</dbReference>
<dbReference type="PROSITE" id="PS00041">
    <property type="entry name" value="HTH_ARAC_FAMILY_1"/>
    <property type="match status" value="1"/>
</dbReference>
<dbReference type="STRING" id="1685378.AVO44_18745"/>
<keyword evidence="2" id="KW-0238">DNA-binding</keyword>
<feature type="domain" description="HTH araC/xylS-type" evidence="4">
    <location>
        <begin position="220"/>
        <end position="318"/>
    </location>
</feature>
<evidence type="ECO:0000259" key="4">
    <source>
        <dbReference type="PROSITE" id="PS01124"/>
    </source>
</evidence>
<keyword evidence="3" id="KW-0804">Transcription</keyword>
<dbReference type="OrthoDB" id="9816011at2"/>
<dbReference type="InterPro" id="IPR018062">
    <property type="entry name" value="HTH_AraC-typ_CS"/>
</dbReference>
<proteinExistence type="predicted"/>
<dbReference type="RefSeq" id="WP_068340519.1">
    <property type="nucleotide sequence ID" value="NZ_LQBP01000013.1"/>
</dbReference>
<reference evidence="6" key="1">
    <citation type="submission" date="2015-12" db="EMBL/GenBank/DDBJ databases">
        <authorList>
            <person name="Zhang G."/>
            <person name="Stingl U."/>
        </authorList>
    </citation>
    <scope>NUCLEOTIDE SEQUENCE [LARGE SCALE GENOMIC DNA]</scope>
    <source>
        <strain evidence="6">ZGT108</strain>
    </source>
</reference>
<sequence>MQGIVKIRYATNFAIACEAAGLDPMKFLAEVEINERMLAKQEEMISEHQLWRLAESLATATGKFDLGFDAGRVANLHEHGAMDLLFSKKTLFERMVTFCNLATHECSSADFVVRPVWNGVVFSRRAIVGSREQVRQVELYVLKLMLETVRSILGPAWRPTLLNLQSRHHADLEAIIHSDECRLRFEQAETELLIQNSEVATAARYALSSETPARHAPATQAATALVKTYLSDPRLSLAFVSRLLNCSERHLQRSLQKEGESFSHILSRARISAAMELLDDTALPIADISRSLGYSNQAHFTRAFLKITGATPTTFRKVSSSRSQA</sequence>
<evidence type="ECO:0000256" key="3">
    <source>
        <dbReference type="ARBA" id="ARBA00023163"/>
    </source>
</evidence>
<evidence type="ECO:0000256" key="1">
    <source>
        <dbReference type="ARBA" id="ARBA00023015"/>
    </source>
</evidence>
<dbReference type="AlphaFoldDB" id="A0A0X3TMY7"/>
<accession>A0A0X3TMY7</accession>
<dbReference type="SMART" id="SM00342">
    <property type="entry name" value="HTH_ARAC"/>
    <property type="match status" value="1"/>
</dbReference>
<evidence type="ECO:0000313" key="6">
    <source>
        <dbReference type="Proteomes" id="UP000053690"/>
    </source>
</evidence>
<dbReference type="InterPro" id="IPR009057">
    <property type="entry name" value="Homeodomain-like_sf"/>
</dbReference>
<dbReference type="GO" id="GO:0000976">
    <property type="term" value="F:transcription cis-regulatory region binding"/>
    <property type="evidence" value="ECO:0007669"/>
    <property type="project" value="TreeGrafter"/>
</dbReference>
<dbReference type="InterPro" id="IPR020449">
    <property type="entry name" value="Tscrpt_reg_AraC-type_HTH"/>
</dbReference>
<dbReference type="InterPro" id="IPR032687">
    <property type="entry name" value="AraC-type_N"/>
</dbReference>
<protein>
    <recommendedName>
        <fullName evidence="4">HTH araC/xylS-type domain-containing protein</fullName>
    </recommendedName>
</protein>
<name>A0A0X3TMY7_9RHOB</name>
<dbReference type="GO" id="GO:0005829">
    <property type="term" value="C:cytosol"/>
    <property type="evidence" value="ECO:0007669"/>
    <property type="project" value="TreeGrafter"/>
</dbReference>
<comment type="caution">
    <text evidence="5">The sequence shown here is derived from an EMBL/GenBank/DDBJ whole genome shotgun (WGS) entry which is preliminary data.</text>
</comment>
<dbReference type="EMBL" id="LQBP01000013">
    <property type="protein sequence ID" value="KUJ77084.1"/>
    <property type="molecule type" value="Genomic_DNA"/>
</dbReference>
<dbReference type="PANTHER" id="PTHR47894:SF4">
    <property type="entry name" value="HTH-TYPE TRANSCRIPTIONAL REGULATOR GADX"/>
    <property type="match status" value="1"/>
</dbReference>
<evidence type="ECO:0000313" key="5">
    <source>
        <dbReference type="EMBL" id="KUJ77084.1"/>
    </source>
</evidence>
<evidence type="ECO:0000256" key="2">
    <source>
        <dbReference type="ARBA" id="ARBA00023125"/>
    </source>
</evidence>
<gene>
    <name evidence="5" type="ORF">AVO44_18745</name>
</gene>
<dbReference type="Proteomes" id="UP000053690">
    <property type="component" value="Unassembled WGS sequence"/>
</dbReference>
<organism evidence="5 6">
    <name type="scientific">Ruegeria profundi</name>
    <dbReference type="NCBI Taxonomy" id="1685378"/>
    <lineage>
        <taxon>Bacteria</taxon>
        <taxon>Pseudomonadati</taxon>
        <taxon>Pseudomonadota</taxon>
        <taxon>Alphaproteobacteria</taxon>
        <taxon>Rhodobacterales</taxon>
        <taxon>Roseobacteraceae</taxon>
        <taxon>Ruegeria</taxon>
    </lineage>
</organism>
<dbReference type="GO" id="GO:0003700">
    <property type="term" value="F:DNA-binding transcription factor activity"/>
    <property type="evidence" value="ECO:0007669"/>
    <property type="project" value="InterPro"/>
</dbReference>
<dbReference type="SUPFAM" id="SSF46689">
    <property type="entry name" value="Homeodomain-like"/>
    <property type="match status" value="1"/>
</dbReference>
<dbReference type="PRINTS" id="PR00032">
    <property type="entry name" value="HTHARAC"/>
</dbReference>
<dbReference type="PANTHER" id="PTHR47894">
    <property type="entry name" value="HTH-TYPE TRANSCRIPTIONAL REGULATOR GADX"/>
    <property type="match status" value="1"/>
</dbReference>
<dbReference type="Pfam" id="PF12833">
    <property type="entry name" value="HTH_18"/>
    <property type="match status" value="1"/>
</dbReference>
<dbReference type="Gene3D" id="1.10.10.60">
    <property type="entry name" value="Homeodomain-like"/>
    <property type="match status" value="1"/>
</dbReference>
<keyword evidence="6" id="KW-1185">Reference proteome</keyword>